<comment type="caution">
    <text evidence="9">The sequence shown here is derived from an EMBL/GenBank/DDBJ whole genome shotgun (WGS) entry which is preliminary data.</text>
</comment>
<keyword evidence="4 9" id="KW-0436">Ligase</keyword>
<dbReference type="InterPro" id="IPR019491">
    <property type="entry name" value="Lipoate_protein_ligase_C"/>
</dbReference>
<dbReference type="Pfam" id="PF10437">
    <property type="entry name" value="Lip_prot_lig_C"/>
    <property type="match status" value="1"/>
</dbReference>
<dbReference type="EMBL" id="JAOSID010000001">
    <property type="protein sequence ID" value="MDO8167909.1"/>
    <property type="molecule type" value="Genomic_DNA"/>
</dbReference>
<evidence type="ECO:0000256" key="3">
    <source>
        <dbReference type="ARBA" id="ARBA00012367"/>
    </source>
</evidence>
<name>A0ABT9DCR6_9MOLU</name>
<feature type="domain" description="BPL/LPL catalytic" evidence="8">
    <location>
        <begin position="29"/>
        <end position="211"/>
    </location>
</feature>
<accession>A0ABT9DCR6</accession>
<dbReference type="PANTHER" id="PTHR12561:SF3">
    <property type="entry name" value="LIPOYLTRANSFERASE 1, MITOCHONDRIAL"/>
    <property type="match status" value="1"/>
</dbReference>
<dbReference type="GO" id="GO:0016979">
    <property type="term" value="F:lipoate-protein ligase activity"/>
    <property type="evidence" value="ECO:0007669"/>
    <property type="project" value="UniProtKB-EC"/>
</dbReference>
<dbReference type="Gene3D" id="3.30.390.50">
    <property type="entry name" value="CO dehydrogenase flavoprotein, C-terminal domain"/>
    <property type="match status" value="1"/>
</dbReference>
<proteinExistence type="predicted"/>
<keyword evidence="10" id="KW-1185">Reference proteome</keyword>
<organism evidence="9 10">
    <name type="scientific">Candidatus Phytoplasma melaleucae</name>
    <dbReference type="NCBI Taxonomy" id="2982630"/>
    <lineage>
        <taxon>Bacteria</taxon>
        <taxon>Bacillati</taxon>
        <taxon>Mycoplasmatota</taxon>
        <taxon>Mollicutes</taxon>
        <taxon>Acholeplasmatales</taxon>
        <taxon>Acholeplasmataceae</taxon>
        <taxon>Candidatus Phytoplasma</taxon>
    </lineage>
</organism>
<keyword evidence="6" id="KW-0067">ATP-binding</keyword>
<dbReference type="EC" id="6.3.1.20" evidence="3"/>
<evidence type="ECO:0000259" key="8">
    <source>
        <dbReference type="PROSITE" id="PS51733"/>
    </source>
</evidence>
<dbReference type="PROSITE" id="PS51733">
    <property type="entry name" value="BPL_LPL_CATALYTIC"/>
    <property type="match status" value="1"/>
</dbReference>
<dbReference type="Proteomes" id="UP001172036">
    <property type="component" value="Unassembled WGS sequence"/>
</dbReference>
<evidence type="ECO:0000256" key="4">
    <source>
        <dbReference type="ARBA" id="ARBA00022598"/>
    </source>
</evidence>
<evidence type="ECO:0000256" key="1">
    <source>
        <dbReference type="ARBA" id="ARBA00005085"/>
    </source>
</evidence>
<keyword evidence="5" id="KW-0547">Nucleotide-binding</keyword>
<dbReference type="Gene3D" id="3.30.930.10">
    <property type="entry name" value="Bira Bifunctional Protein, Domain 2"/>
    <property type="match status" value="1"/>
</dbReference>
<dbReference type="SUPFAM" id="SSF82649">
    <property type="entry name" value="SufE/NifU"/>
    <property type="match status" value="1"/>
</dbReference>
<dbReference type="InterPro" id="IPR004562">
    <property type="entry name" value="LipoylTrfase_LipoateP_Ligase"/>
</dbReference>
<evidence type="ECO:0000256" key="6">
    <source>
        <dbReference type="ARBA" id="ARBA00022840"/>
    </source>
</evidence>
<dbReference type="SUPFAM" id="SSF55681">
    <property type="entry name" value="Class II aaRS and biotin synthetases"/>
    <property type="match status" value="1"/>
</dbReference>
<sequence length="331" mass="38923">MILIKYSKLSNLKPYFYYGLERYILNNVVKHDNEVYFFLWQMKGIVLGRNQIIENEINLDFVKKNKIDFFRRPTGGGCVYNDINTPIFSIIAKKKDPNFHFKQYLKQIIKAFQCLGVNLYFSGRNDMLLEGKKVSGSAFLQNKNGVIIHGTLLYNCDIEIMIRCITPNNEKLISKGINSVVSRVANLKDYLNEMTQEELIHHLEKYLTTREYLLSKEEIERIKQISQEYSSKEWLYFKHPPYSKILKHRFPWGDIELSLSLENGKIQKLLLAGDFFGKEDNLSEFTNYFVNIPYTSESLKKILRVINIQDYILNACNEDFLFLFKKGILHS</sequence>
<evidence type="ECO:0000256" key="5">
    <source>
        <dbReference type="ARBA" id="ARBA00022741"/>
    </source>
</evidence>
<dbReference type="CDD" id="cd16443">
    <property type="entry name" value="LplA"/>
    <property type="match status" value="1"/>
</dbReference>
<evidence type="ECO:0000313" key="10">
    <source>
        <dbReference type="Proteomes" id="UP001172036"/>
    </source>
</evidence>
<dbReference type="Pfam" id="PF21948">
    <property type="entry name" value="LplA-B_cat"/>
    <property type="match status" value="1"/>
</dbReference>
<dbReference type="PANTHER" id="PTHR12561">
    <property type="entry name" value="LIPOATE-PROTEIN LIGASE"/>
    <property type="match status" value="1"/>
</dbReference>
<reference evidence="9 10" key="1">
    <citation type="journal article" date="2023" name="Int. J. Syst. Evol. Microbiol.">
        <title>The observation of taxonomic boundaries for the 16SrII and 16SrXXV phytoplasmas using genome-based delimitation.</title>
        <authorList>
            <person name="Rodrigues Jardim B."/>
            <person name="Tran-Nguyen L.T.T."/>
            <person name="Gambley C."/>
            <person name="Al-Sadi A.M."/>
            <person name="Al-Subhi A.M."/>
            <person name="Foissac X."/>
            <person name="Salar P."/>
            <person name="Cai H."/>
            <person name="Yang J.Y."/>
            <person name="Davis R."/>
            <person name="Jones L."/>
            <person name="Rodoni B."/>
            <person name="Constable F.E."/>
        </authorList>
    </citation>
    <scope>NUCLEOTIDE SEQUENCE [LARGE SCALE GENOMIC DNA]</scope>
    <source>
        <strain evidence="9">BAWM-155c</strain>
    </source>
</reference>
<comment type="pathway">
    <text evidence="1">Protein modification; protein lipoylation via exogenous pathway; protein N(6)-(lipoyl)lysine from lipoate: step 2/2.</text>
</comment>
<dbReference type="RefSeq" id="WP_304515111.1">
    <property type="nucleotide sequence ID" value="NZ_JAOSID010000001.1"/>
</dbReference>
<evidence type="ECO:0000256" key="2">
    <source>
        <dbReference type="ARBA" id="ARBA00005124"/>
    </source>
</evidence>
<evidence type="ECO:0000256" key="7">
    <source>
        <dbReference type="ARBA" id="ARBA00048037"/>
    </source>
</evidence>
<protein>
    <recommendedName>
        <fullName evidence="3">lipoate--protein ligase</fullName>
        <ecNumber evidence="3">6.3.1.20</ecNumber>
    </recommendedName>
</protein>
<gene>
    <name evidence="9" type="ORF">OC680_00215</name>
</gene>
<evidence type="ECO:0000313" key="9">
    <source>
        <dbReference type="EMBL" id="MDO8167909.1"/>
    </source>
</evidence>
<dbReference type="InterPro" id="IPR045864">
    <property type="entry name" value="aa-tRNA-synth_II/BPL/LPL"/>
</dbReference>
<dbReference type="NCBIfam" id="TIGR00545">
    <property type="entry name" value="lipoyltrans"/>
    <property type="match status" value="1"/>
</dbReference>
<comment type="catalytic activity">
    <reaction evidence="7">
        <text>L-lysyl-[lipoyl-carrier protein] + (R)-lipoate + ATP = N(6)-[(R)-lipoyl]-L-lysyl-[lipoyl-carrier protein] + AMP + diphosphate + H(+)</text>
        <dbReference type="Rhea" id="RHEA:49288"/>
        <dbReference type="Rhea" id="RHEA-COMP:10500"/>
        <dbReference type="Rhea" id="RHEA-COMP:10502"/>
        <dbReference type="ChEBI" id="CHEBI:15378"/>
        <dbReference type="ChEBI" id="CHEBI:29969"/>
        <dbReference type="ChEBI" id="CHEBI:30616"/>
        <dbReference type="ChEBI" id="CHEBI:33019"/>
        <dbReference type="ChEBI" id="CHEBI:83088"/>
        <dbReference type="ChEBI" id="CHEBI:83099"/>
        <dbReference type="ChEBI" id="CHEBI:456215"/>
        <dbReference type="EC" id="6.3.1.20"/>
    </reaction>
</comment>
<comment type="pathway">
    <text evidence="2">Protein modification; protein lipoylation via exogenous pathway; protein N(6)-(lipoyl)lysine from lipoate: step 1/2.</text>
</comment>
<dbReference type="InterPro" id="IPR004143">
    <property type="entry name" value="BPL_LPL_catalytic"/>
</dbReference>